<sequence length="140" mass="15314">MSKIFPELEIAALVSTPEPEQAEAPLPIRVREKSEWDAGMVLEAWVKNTTGRKQPLSVRLSLASAIEEVWGGTYEVNGSDYMITSDKAIEPGEEWDPTIKVLGSDHGYQFKGTKNGQGPAQKETEPLQTELLLRAGGSVC</sequence>
<evidence type="ECO:0000313" key="2">
    <source>
        <dbReference type="Proteomes" id="UP001595640"/>
    </source>
</evidence>
<name>A0ABV7LW24_9GAMM</name>
<evidence type="ECO:0000313" key="1">
    <source>
        <dbReference type="EMBL" id="MFC3290599.1"/>
    </source>
</evidence>
<dbReference type="RefSeq" id="WP_156817511.1">
    <property type="nucleotide sequence ID" value="NZ_BMXD01000016.1"/>
</dbReference>
<gene>
    <name evidence="1" type="ORF">ACFOEI_00780</name>
</gene>
<dbReference type="EMBL" id="JBHRUH010000002">
    <property type="protein sequence ID" value="MFC3290599.1"/>
    <property type="molecule type" value="Genomic_DNA"/>
</dbReference>
<dbReference type="Proteomes" id="UP001595640">
    <property type="component" value="Unassembled WGS sequence"/>
</dbReference>
<dbReference type="Gene3D" id="2.60.40.290">
    <property type="match status" value="1"/>
</dbReference>
<keyword evidence="2" id="KW-1185">Reference proteome</keyword>
<accession>A0ABV7LW24</accession>
<protein>
    <submittedName>
        <fullName evidence="1">Uncharacterized protein</fullName>
    </submittedName>
</protein>
<proteinExistence type="predicted"/>
<dbReference type="InterPro" id="IPR012291">
    <property type="entry name" value="CBM2_carb-bd_dom_sf"/>
</dbReference>
<organism evidence="1 2">
    <name type="scientific">Modicisalibacter luteus</name>
    <dbReference type="NCBI Taxonomy" id="453962"/>
    <lineage>
        <taxon>Bacteria</taxon>
        <taxon>Pseudomonadati</taxon>
        <taxon>Pseudomonadota</taxon>
        <taxon>Gammaproteobacteria</taxon>
        <taxon>Oceanospirillales</taxon>
        <taxon>Halomonadaceae</taxon>
        <taxon>Modicisalibacter</taxon>
    </lineage>
</organism>
<reference evidence="2" key="1">
    <citation type="journal article" date="2019" name="Int. J. Syst. Evol. Microbiol.">
        <title>The Global Catalogue of Microorganisms (GCM) 10K type strain sequencing project: providing services to taxonomists for standard genome sequencing and annotation.</title>
        <authorList>
            <consortium name="The Broad Institute Genomics Platform"/>
            <consortium name="The Broad Institute Genome Sequencing Center for Infectious Disease"/>
            <person name="Wu L."/>
            <person name="Ma J."/>
        </authorList>
    </citation>
    <scope>NUCLEOTIDE SEQUENCE [LARGE SCALE GENOMIC DNA]</scope>
    <source>
        <strain evidence="2">KCTC 12847</strain>
    </source>
</reference>
<comment type="caution">
    <text evidence="1">The sequence shown here is derived from an EMBL/GenBank/DDBJ whole genome shotgun (WGS) entry which is preliminary data.</text>
</comment>
<dbReference type="InterPro" id="IPR008965">
    <property type="entry name" value="CBM2/CBM3_carb-bd_dom_sf"/>
</dbReference>
<dbReference type="SUPFAM" id="SSF49384">
    <property type="entry name" value="Carbohydrate-binding domain"/>
    <property type="match status" value="1"/>
</dbReference>